<evidence type="ECO:0000313" key="3">
    <source>
        <dbReference type="Proteomes" id="UP001396334"/>
    </source>
</evidence>
<evidence type="ECO:0000256" key="1">
    <source>
        <dbReference type="SAM" id="MobiDB-lite"/>
    </source>
</evidence>
<organism evidence="2 3">
    <name type="scientific">Hibiscus sabdariffa</name>
    <name type="common">roselle</name>
    <dbReference type="NCBI Taxonomy" id="183260"/>
    <lineage>
        <taxon>Eukaryota</taxon>
        <taxon>Viridiplantae</taxon>
        <taxon>Streptophyta</taxon>
        <taxon>Embryophyta</taxon>
        <taxon>Tracheophyta</taxon>
        <taxon>Spermatophyta</taxon>
        <taxon>Magnoliopsida</taxon>
        <taxon>eudicotyledons</taxon>
        <taxon>Gunneridae</taxon>
        <taxon>Pentapetalae</taxon>
        <taxon>rosids</taxon>
        <taxon>malvids</taxon>
        <taxon>Malvales</taxon>
        <taxon>Malvaceae</taxon>
        <taxon>Malvoideae</taxon>
        <taxon>Hibiscus</taxon>
    </lineage>
</organism>
<protein>
    <submittedName>
        <fullName evidence="2">Uncharacterized protein</fullName>
    </submittedName>
</protein>
<dbReference type="EMBL" id="JBBPBN010000036">
    <property type="protein sequence ID" value="KAK9001053.1"/>
    <property type="molecule type" value="Genomic_DNA"/>
</dbReference>
<gene>
    <name evidence="2" type="ORF">V6N11_082845</name>
</gene>
<dbReference type="Proteomes" id="UP001396334">
    <property type="component" value="Unassembled WGS sequence"/>
</dbReference>
<proteinExistence type="predicted"/>
<feature type="compositionally biased region" description="Basic and acidic residues" evidence="1">
    <location>
        <begin position="81"/>
        <end position="90"/>
    </location>
</feature>
<sequence length="148" mass="15805">MLDLSDENNLVASKGTIVRSDSTLNKKNHVAIRFVEEGQDDVLCDLNGRSKSSSICNNGSKSLNHASTSSRNTYKKGLKPPTKDARKGPDKSTLADWLPLSLGAVNSDANSTLDESIVQQKDVSVAASDARGDMSSIRAVVDEAPMQV</sequence>
<name>A0ABR2QK33_9ROSI</name>
<feature type="compositionally biased region" description="Polar residues" evidence="1">
    <location>
        <begin position="52"/>
        <end position="72"/>
    </location>
</feature>
<feature type="region of interest" description="Disordered" evidence="1">
    <location>
        <begin position="52"/>
        <end position="93"/>
    </location>
</feature>
<keyword evidence="3" id="KW-1185">Reference proteome</keyword>
<evidence type="ECO:0000313" key="2">
    <source>
        <dbReference type="EMBL" id="KAK9001053.1"/>
    </source>
</evidence>
<accession>A0ABR2QK33</accession>
<reference evidence="2 3" key="1">
    <citation type="journal article" date="2024" name="G3 (Bethesda)">
        <title>Genome assembly of Hibiscus sabdariffa L. provides insights into metabolisms of medicinal natural products.</title>
        <authorList>
            <person name="Kim T."/>
        </authorList>
    </citation>
    <scope>NUCLEOTIDE SEQUENCE [LARGE SCALE GENOMIC DNA]</scope>
    <source>
        <strain evidence="2">TK-2024</strain>
        <tissue evidence="2">Old leaves</tissue>
    </source>
</reference>
<comment type="caution">
    <text evidence="2">The sequence shown here is derived from an EMBL/GenBank/DDBJ whole genome shotgun (WGS) entry which is preliminary data.</text>
</comment>